<reference evidence="8 9" key="1">
    <citation type="submission" date="2017-12" db="EMBL/GenBank/DDBJ databases">
        <title>Complete genome sequence of Spiroplasma monobiae MQ-1 (ATCC 33825).</title>
        <authorList>
            <person name="Tsai Y.-M."/>
            <person name="Lo W.-S."/>
            <person name="Wu P.-S."/>
            <person name="Cho S.-T."/>
            <person name="Kuo C.-H."/>
        </authorList>
    </citation>
    <scope>NUCLEOTIDE SEQUENCE [LARGE SCALE GENOMIC DNA]</scope>
    <source>
        <strain evidence="8 9">MQ-1</strain>
    </source>
</reference>
<dbReference type="GO" id="GO:0005737">
    <property type="term" value="C:cytoplasm"/>
    <property type="evidence" value="ECO:0007669"/>
    <property type="project" value="UniProtKB-SubCell"/>
</dbReference>
<dbReference type="InterPro" id="IPR056792">
    <property type="entry name" value="PRC_RimM"/>
</dbReference>
<dbReference type="Gene3D" id="2.30.30.240">
    <property type="entry name" value="PRC-barrel domain"/>
    <property type="match status" value="1"/>
</dbReference>
<evidence type="ECO:0000259" key="7">
    <source>
        <dbReference type="Pfam" id="PF24986"/>
    </source>
</evidence>
<organism evidence="8 9">
    <name type="scientific">Spiroplasma monobiae MQ-1</name>
    <dbReference type="NCBI Taxonomy" id="1336748"/>
    <lineage>
        <taxon>Bacteria</taxon>
        <taxon>Bacillati</taxon>
        <taxon>Mycoplasmatota</taxon>
        <taxon>Mollicutes</taxon>
        <taxon>Entomoplasmatales</taxon>
        <taxon>Spiroplasmataceae</taxon>
        <taxon>Spiroplasma</taxon>
    </lineage>
</organism>
<accession>A0A2K9LTY4</accession>
<proteinExistence type="inferred from homology"/>
<dbReference type="RefSeq" id="WP_101780583.1">
    <property type="nucleotide sequence ID" value="NZ_CP025543.1"/>
</dbReference>
<dbReference type="GO" id="GO:0006364">
    <property type="term" value="P:rRNA processing"/>
    <property type="evidence" value="ECO:0007669"/>
    <property type="project" value="UniProtKB-UniRule"/>
</dbReference>
<comment type="similarity">
    <text evidence="5">Belongs to the RimM family.</text>
</comment>
<evidence type="ECO:0000313" key="9">
    <source>
        <dbReference type="Proteomes" id="UP000234790"/>
    </source>
</evidence>
<dbReference type="PANTHER" id="PTHR33692:SF1">
    <property type="entry name" value="RIBOSOME MATURATION FACTOR RIMM"/>
    <property type="match status" value="1"/>
</dbReference>
<keyword evidence="1 5" id="KW-0963">Cytoplasm</keyword>
<dbReference type="InterPro" id="IPR036976">
    <property type="entry name" value="RimM_N_sf"/>
</dbReference>
<evidence type="ECO:0000256" key="3">
    <source>
        <dbReference type="ARBA" id="ARBA00022552"/>
    </source>
</evidence>
<dbReference type="OrthoDB" id="9810331at2"/>
<evidence type="ECO:0000256" key="5">
    <source>
        <dbReference type="HAMAP-Rule" id="MF_00014"/>
    </source>
</evidence>
<feature type="domain" description="Ribosome maturation factor RimM PRC barrel" evidence="7">
    <location>
        <begin position="99"/>
        <end position="158"/>
    </location>
</feature>
<dbReference type="PANTHER" id="PTHR33692">
    <property type="entry name" value="RIBOSOME MATURATION FACTOR RIMM"/>
    <property type="match status" value="1"/>
</dbReference>
<dbReference type="InterPro" id="IPR011033">
    <property type="entry name" value="PRC_barrel-like_sf"/>
</dbReference>
<comment type="subcellular location">
    <subcellularLocation>
        <location evidence="5">Cytoplasm</location>
    </subcellularLocation>
</comment>
<evidence type="ECO:0000256" key="4">
    <source>
        <dbReference type="ARBA" id="ARBA00023186"/>
    </source>
</evidence>
<dbReference type="Proteomes" id="UP000234790">
    <property type="component" value="Chromosome"/>
</dbReference>
<keyword evidence="2 5" id="KW-0690">Ribosome biogenesis</keyword>
<dbReference type="GO" id="GO:0042274">
    <property type="term" value="P:ribosomal small subunit biogenesis"/>
    <property type="evidence" value="ECO:0007669"/>
    <property type="project" value="UniProtKB-UniRule"/>
</dbReference>
<evidence type="ECO:0000256" key="2">
    <source>
        <dbReference type="ARBA" id="ARBA00022517"/>
    </source>
</evidence>
<dbReference type="InterPro" id="IPR009000">
    <property type="entry name" value="Transl_B-barrel_sf"/>
</dbReference>
<dbReference type="NCBIfam" id="TIGR02273">
    <property type="entry name" value="16S_RimM"/>
    <property type="match status" value="1"/>
</dbReference>
<gene>
    <name evidence="5 8" type="primary">rimM</name>
    <name evidence="8" type="ORF">SMONO_v1c02730</name>
</gene>
<name>A0A2K9LTY4_SPISQ</name>
<evidence type="ECO:0000313" key="8">
    <source>
        <dbReference type="EMBL" id="AUM62522.1"/>
    </source>
</evidence>
<dbReference type="KEGG" id="smoo:SMONO_v1c02730"/>
<keyword evidence="4 5" id="KW-0143">Chaperone</keyword>
<dbReference type="SUPFAM" id="SSF50447">
    <property type="entry name" value="Translation proteins"/>
    <property type="match status" value="1"/>
</dbReference>
<dbReference type="AlphaFoldDB" id="A0A2K9LTY4"/>
<feature type="domain" description="RimM N-terminal" evidence="6">
    <location>
        <begin position="8"/>
        <end position="90"/>
    </location>
</feature>
<comment type="function">
    <text evidence="5">An accessory protein needed during the final step in the assembly of 30S ribosomal subunit, possibly for assembly of the head region. Essential for efficient processing of 16S rRNA. May be needed both before and after RbfA during the maturation of 16S rRNA. It has affinity for free ribosomal 30S subunits but not for 70S ribosomes.</text>
</comment>
<dbReference type="InterPro" id="IPR002676">
    <property type="entry name" value="RimM_N"/>
</dbReference>
<evidence type="ECO:0000256" key="1">
    <source>
        <dbReference type="ARBA" id="ARBA00022490"/>
    </source>
</evidence>
<dbReference type="EMBL" id="CP025543">
    <property type="protein sequence ID" value="AUM62522.1"/>
    <property type="molecule type" value="Genomic_DNA"/>
</dbReference>
<dbReference type="GO" id="GO:0043022">
    <property type="term" value="F:ribosome binding"/>
    <property type="evidence" value="ECO:0007669"/>
    <property type="project" value="InterPro"/>
</dbReference>
<dbReference type="HAMAP" id="MF_00014">
    <property type="entry name" value="Ribosome_mat_RimM"/>
    <property type="match status" value="1"/>
</dbReference>
<sequence>MLNNLKKIGKIVATHGLKGELKFKLEDNLIISGEFQGEQLFLENSSKNLDVFEVKKSYFLNKKHVIALEEITNIDKAQKLVNNIVYVKKDSDFIEEEFSYVGFECFYNNKSYGKVIEEMFNGAHDLIKLKVENKEVWVPCVDFYIENVDEENKEITLKEFEVLI</sequence>
<dbReference type="Gene3D" id="2.40.30.60">
    <property type="entry name" value="RimM"/>
    <property type="match status" value="1"/>
</dbReference>
<dbReference type="InterPro" id="IPR011961">
    <property type="entry name" value="RimM"/>
</dbReference>
<dbReference type="Pfam" id="PF24986">
    <property type="entry name" value="PRC_RimM"/>
    <property type="match status" value="1"/>
</dbReference>
<keyword evidence="3 5" id="KW-0698">rRNA processing</keyword>
<dbReference type="Pfam" id="PF01782">
    <property type="entry name" value="RimM"/>
    <property type="match status" value="1"/>
</dbReference>
<dbReference type="GO" id="GO:0005840">
    <property type="term" value="C:ribosome"/>
    <property type="evidence" value="ECO:0007669"/>
    <property type="project" value="InterPro"/>
</dbReference>
<protein>
    <recommendedName>
        <fullName evidence="5">Ribosome maturation factor RimM</fullName>
    </recommendedName>
</protein>
<comment type="subunit">
    <text evidence="5">Binds ribosomal protein uS19.</text>
</comment>
<dbReference type="SUPFAM" id="SSF50346">
    <property type="entry name" value="PRC-barrel domain"/>
    <property type="match status" value="1"/>
</dbReference>
<evidence type="ECO:0000259" key="6">
    <source>
        <dbReference type="Pfam" id="PF01782"/>
    </source>
</evidence>
<comment type="domain">
    <text evidence="5">The PRC barrel domain binds ribosomal protein uS19.</text>
</comment>
<keyword evidence="9" id="KW-1185">Reference proteome</keyword>